<gene>
    <name evidence="1" type="ORF">XELAEV_18029697mg</name>
</gene>
<dbReference type="AlphaFoldDB" id="A0A974CS75"/>
<name>A0A974CS75_XENLA</name>
<accession>A0A974CS75</accession>
<protein>
    <submittedName>
        <fullName evidence="1">Uncharacterized protein</fullName>
    </submittedName>
</protein>
<evidence type="ECO:0000313" key="1">
    <source>
        <dbReference type="EMBL" id="OCT78610.1"/>
    </source>
</evidence>
<dbReference type="EMBL" id="CM004475">
    <property type="protein sequence ID" value="OCT78610.1"/>
    <property type="molecule type" value="Genomic_DNA"/>
</dbReference>
<evidence type="ECO:0000313" key="2">
    <source>
        <dbReference type="Proteomes" id="UP000694892"/>
    </source>
</evidence>
<dbReference type="Proteomes" id="UP000694892">
    <property type="component" value="Chromosome 5S"/>
</dbReference>
<reference evidence="2" key="1">
    <citation type="journal article" date="2016" name="Nature">
        <title>Genome evolution in the allotetraploid frog Xenopus laevis.</title>
        <authorList>
            <person name="Session A.M."/>
            <person name="Uno Y."/>
            <person name="Kwon T."/>
            <person name="Chapman J.A."/>
            <person name="Toyoda A."/>
            <person name="Takahashi S."/>
            <person name="Fukui A."/>
            <person name="Hikosaka A."/>
            <person name="Suzuki A."/>
            <person name="Kondo M."/>
            <person name="van Heeringen S.J."/>
            <person name="Quigley I."/>
            <person name="Heinz S."/>
            <person name="Ogino H."/>
            <person name="Ochi H."/>
            <person name="Hellsten U."/>
            <person name="Lyons J.B."/>
            <person name="Simakov O."/>
            <person name="Putnam N."/>
            <person name="Stites J."/>
            <person name="Kuroki Y."/>
            <person name="Tanaka T."/>
            <person name="Michiue T."/>
            <person name="Watanabe M."/>
            <person name="Bogdanovic O."/>
            <person name="Lister R."/>
            <person name="Georgiou G."/>
            <person name="Paranjpe S.S."/>
            <person name="van Kruijsbergen I."/>
            <person name="Shu S."/>
            <person name="Carlson J."/>
            <person name="Kinoshita T."/>
            <person name="Ohta Y."/>
            <person name="Mawaribuchi S."/>
            <person name="Jenkins J."/>
            <person name="Grimwood J."/>
            <person name="Schmutz J."/>
            <person name="Mitros T."/>
            <person name="Mozaffari S.V."/>
            <person name="Suzuki Y."/>
            <person name="Haramoto Y."/>
            <person name="Yamamoto T.S."/>
            <person name="Takagi C."/>
            <person name="Heald R."/>
            <person name="Miller K."/>
            <person name="Haudenschild C."/>
            <person name="Kitzman J."/>
            <person name="Nakayama T."/>
            <person name="Izutsu Y."/>
            <person name="Robert J."/>
            <person name="Fortriede J."/>
            <person name="Burns K."/>
            <person name="Lotay V."/>
            <person name="Karimi K."/>
            <person name="Yasuoka Y."/>
            <person name="Dichmann D.S."/>
            <person name="Flajnik M.F."/>
            <person name="Houston D.W."/>
            <person name="Shendure J."/>
            <person name="DuPasquier L."/>
            <person name="Vize P.D."/>
            <person name="Zorn A.M."/>
            <person name="Ito M."/>
            <person name="Marcotte E.M."/>
            <person name="Wallingford J.B."/>
            <person name="Ito Y."/>
            <person name="Asashima M."/>
            <person name="Ueno N."/>
            <person name="Matsuda Y."/>
            <person name="Veenstra G.J."/>
            <person name="Fujiyama A."/>
            <person name="Harland R.M."/>
            <person name="Taira M."/>
            <person name="Rokhsar D.S."/>
        </authorList>
    </citation>
    <scope>NUCLEOTIDE SEQUENCE [LARGE SCALE GENOMIC DNA]</scope>
    <source>
        <strain evidence="2">J</strain>
    </source>
</reference>
<organism evidence="1 2">
    <name type="scientific">Xenopus laevis</name>
    <name type="common">African clawed frog</name>
    <dbReference type="NCBI Taxonomy" id="8355"/>
    <lineage>
        <taxon>Eukaryota</taxon>
        <taxon>Metazoa</taxon>
        <taxon>Chordata</taxon>
        <taxon>Craniata</taxon>
        <taxon>Vertebrata</taxon>
        <taxon>Euteleostomi</taxon>
        <taxon>Amphibia</taxon>
        <taxon>Batrachia</taxon>
        <taxon>Anura</taxon>
        <taxon>Pipoidea</taxon>
        <taxon>Pipidae</taxon>
        <taxon>Xenopodinae</taxon>
        <taxon>Xenopus</taxon>
        <taxon>Xenopus</taxon>
    </lineage>
</organism>
<proteinExistence type="predicted"/>
<sequence length="68" mass="7860">MQKLVNALFTAARCAIAGKWKSTRPPSEADFLESVCFIRRIEYLTAIRYDTVDSFDKIWTSWDSIQVV</sequence>